<name>X1AUE2_9ZZZZ</name>
<feature type="non-terminal residue" evidence="2">
    <location>
        <position position="1"/>
    </location>
</feature>
<organism evidence="2">
    <name type="scientific">marine sediment metagenome</name>
    <dbReference type="NCBI Taxonomy" id="412755"/>
    <lineage>
        <taxon>unclassified sequences</taxon>
        <taxon>metagenomes</taxon>
        <taxon>ecological metagenomes</taxon>
    </lineage>
</organism>
<feature type="region of interest" description="Disordered" evidence="1">
    <location>
        <begin position="36"/>
        <end position="64"/>
    </location>
</feature>
<comment type="caution">
    <text evidence="2">The sequence shown here is derived from an EMBL/GenBank/DDBJ whole genome shotgun (WGS) entry which is preliminary data.</text>
</comment>
<gene>
    <name evidence="2" type="ORF">S01H4_36420</name>
</gene>
<proteinExistence type="predicted"/>
<protein>
    <submittedName>
        <fullName evidence="2">Uncharacterized protein</fullName>
    </submittedName>
</protein>
<sequence>EMNKRNIKSLSIVLIVLFTFNTFGLILKNYQIPNTTSKNSKNSSDKDTFNEDTTNEDPINKDLPKTADLLEEQQKLNYSFNTYIDEVWSSSYYLRDQNSTLPNDSTTPMILPDTKGTTLTFTMLLQNITNTTSGKFILPSDLHYMNLYYFNLSLEMENISTIEDYLMVNPYFFNGTITDTVNINETSDAEFVILNDWAENTNVTYHAYWIYQANWSYSFETKFIPTPENTQSDIITWDLHYVGHQSGDYDAELEITELENFTIRRALGYDGSYWRPMNYTTDATHIYLNESYLE</sequence>
<feature type="non-terminal residue" evidence="2">
    <location>
        <position position="294"/>
    </location>
</feature>
<reference evidence="2" key="1">
    <citation type="journal article" date="2014" name="Front. Microbiol.">
        <title>High frequency of phylogenetically diverse reductive dehalogenase-homologous genes in deep subseafloor sedimentary metagenomes.</title>
        <authorList>
            <person name="Kawai M."/>
            <person name="Futagami T."/>
            <person name="Toyoda A."/>
            <person name="Takaki Y."/>
            <person name="Nishi S."/>
            <person name="Hori S."/>
            <person name="Arai W."/>
            <person name="Tsubouchi T."/>
            <person name="Morono Y."/>
            <person name="Uchiyama I."/>
            <person name="Ito T."/>
            <person name="Fujiyama A."/>
            <person name="Inagaki F."/>
            <person name="Takami H."/>
        </authorList>
    </citation>
    <scope>NUCLEOTIDE SEQUENCE</scope>
    <source>
        <strain evidence="2">Expedition CK06-06</strain>
    </source>
</reference>
<dbReference type="AlphaFoldDB" id="X1AUE2"/>
<evidence type="ECO:0000256" key="1">
    <source>
        <dbReference type="SAM" id="MobiDB-lite"/>
    </source>
</evidence>
<evidence type="ECO:0000313" key="2">
    <source>
        <dbReference type="EMBL" id="GAG86529.1"/>
    </source>
</evidence>
<dbReference type="EMBL" id="BART01019467">
    <property type="protein sequence ID" value="GAG86529.1"/>
    <property type="molecule type" value="Genomic_DNA"/>
</dbReference>
<accession>X1AUE2</accession>